<reference evidence="3 4" key="1">
    <citation type="submission" date="2018-08" db="EMBL/GenBank/DDBJ databases">
        <title>Genome sequencing of X. nasturtii WHRI 8984.</title>
        <authorList>
            <person name="Studholme D.J."/>
            <person name="Mchugh J."/>
            <person name="Vicente J."/>
        </authorList>
    </citation>
    <scope>NUCLEOTIDE SEQUENCE [LARGE SCALE GENOMIC DNA]</scope>
    <source>
        <strain evidence="3 4">WHRI 8984</strain>
    </source>
</reference>
<dbReference type="PANTHER" id="PTHR43092">
    <property type="entry name" value="L-CYSTEINE DESULFHYDRASE"/>
    <property type="match status" value="1"/>
</dbReference>
<dbReference type="AlphaFoldDB" id="A0A3E1KF45"/>
<dbReference type="Gene3D" id="3.40.640.10">
    <property type="entry name" value="Type I PLP-dependent aspartate aminotransferase-like (Major domain)"/>
    <property type="match status" value="1"/>
</dbReference>
<protein>
    <submittedName>
        <fullName evidence="3">Aminotransferase class V-fold PLP-dependent enzyme</fullName>
    </submittedName>
</protein>
<name>A0A3E1KF45_9XANT</name>
<dbReference type="PANTHER" id="PTHR43092:SF6">
    <property type="entry name" value="BLR1280 PROTEIN"/>
    <property type="match status" value="1"/>
</dbReference>
<dbReference type="Proteomes" id="UP000259570">
    <property type="component" value="Unassembled WGS sequence"/>
</dbReference>
<dbReference type="InterPro" id="IPR015422">
    <property type="entry name" value="PyrdxlP-dep_Trfase_small"/>
</dbReference>
<evidence type="ECO:0000313" key="3">
    <source>
        <dbReference type="EMBL" id="RFF37222.1"/>
    </source>
</evidence>
<dbReference type="InterPro" id="IPR015424">
    <property type="entry name" value="PyrdxlP-dep_Trfase"/>
</dbReference>
<dbReference type="SUPFAM" id="SSF53383">
    <property type="entry name" value="PLP-dependent transferases"/>
    <property type="match status" value="1"/>
</dbReference>
<proteinExistence type="predicted"/>
<evidence type="ECO:0000313" key="4">
    <source>
        <dbReference type="Proteomes" id="UP000259570"/>
    </source>
</evidence>
<keyword evidence="3" id="KW-0808">Transferase</keyword>
<dbReference type="Pfam" id="PF00266">
    <property type="entry name" value="Aminotran_5"/>
    <property type="match status" value="1"/>
</dbReference>
<dbReference type="STRING" id="1843581.A7D16_20030"/>
<evidence type="ECO:0000259" key="2">
    <source>
        <dbReference type="Pfam" id="PF00266"/>
    </source>
</evidence>
<feature type="domain" description="Aminotransferase class V" evidence="2">
    <location>
        <begin position="86"/>
        <end position="382"/>
    </location>
</feature>
<dbReference type="GO" id="GO:0008483">
    <property type="term" value="F:transaminase activity"/>
    <property type="evidence" value="ECO:0007669"/>
    <property type="project" value="UniProtKB-KW"/>
</dbReference>
<dbReference type="Gene3D" id="3.90.1150.10">
    <property type="entry name" value="Aspartate Aminotransferase, domain 1"/>
    <property type="match status" value="1"/>
</dbReference>
<sequence length="431" mass="47276">MRERRDFLKFSASLAVSSVLSETGATGIPFGIPRSPKPPDELAADETYWSKIRALYAEQDDIINLEHGYWGKMSMQVEAALARHTHRVNKELSWYARRAYDADFLNSRRLVADALGVNVHEVMLTRNATESFINLITQYDRLTPGDSILWADADYPEFKRMMAWLSKSRRVGGHKLDLPSTGSDEDYLQAYAQAFDAHPRLRLVLLTHVSNQHGLVLPIRQIAAMARQRGIDVICDCAQSWGLLDFTLDTLDVDWAVFNLHKWIGSPVGVGALYMRQGTLGAVKPFPGEEEGDADVANRVHLATSDFAAFMTVPDALAFHQAVGGANKQARLKYLRNVWVSRLGASDAVEILGAADASNASGMGGFRLKGQSSKAAVSALQASLQNEFGIFTVVRSDLASGSCIRVTPQIFTPANHLLALADAVTMIAARA</sequence>
<dbReference type="InterPro" id="IPR000192">
    <property type="entry name" value="Aminotrans_V_dom"/>
</dbReference>
<organism evidence="3 4">
    <name type="scientific">Xanthomonas nasturtii</name>
    <dbReference type="NCBI Taxonomy" id="1843581"/>
    <lineage>
        <taxon>Bacteria</taxon>
        <taxon>Pseudomonadati</taxon>
        <taxon>Pseudomonadota</taxon>
        <taxon>Gammaproteobacteria</taxon>
        <taxon>Lysobacterales</taxon>
        <taxon>Lysobacteraceae</taxon>
        <taxon>Xanthomonas</taxon>
    </lineage>
</organism>
<dbReference type="EMBL" id="QUZM01000049">
    <property type="protein sequence ID" value="RFF37222.1"/>
    <property type="molecule type" value="Genomic_DNA"/>
</dbReference>
<evidence type="ECO:0000256" key="1">
    <source>
        <dbReference type="ARBA" id="ARBA00022898"/>
    </source>
</evidence>
<dbReference type="OrthoDB" id="9764293at2"/>
<dbReference type="InterPro" id="IPR015421">
    <property type="entry name" value="PyrdxlP-dep_Trfase_major"/>
</dbReference>
<keyword evidence="3" id="KW-0032">Aminotransferase</keyword>
<keyword evidence="1" id="KW-0663">Pyridoxal phosphate</keyword>
<accession>A0A3E1KF45</accession>
<comment type="caution">
    <text evidence="3">The sequence shown here is derived from an EMBL/GenBank/DDBJ whole genome shotgun (WGS) entry which is preliminary data.</text>
</comment>
<gene>
    <name evidence="3" type="ORF">DZD52_17915</name>
</gene>